<feature type="region of interest" description="Disordered" evidence="1">
    <location>
        <begin position="1"/>
        <end position="20"/>
    </location>
</feature>
<sequence length="72" mass="8042">MAQTKEERKQAIAKARKAHHVAQTASKKRIDAYVKEETKEGLKEIKLLSDGVKNEGQAIDLAVQIALDTLRE</sequence>
<proteinExistence type="predicted"/>
<keyword evidence="3" id="KW-1185">Reference proteome</keyword>
<accession>A0A1M7YZ60</accession>
<organism evidence="2 3">
    <name type="scientific">Vibrio quintilis</name>
    <dbReference type="NCBI Taxonomy" id="1117707"/>
    <lineage>
        <taxon>Bacteria</taxon>
        <taxon>Pseudomonadati</taxon>
        <taxon>Pseudomonadota</taxon>
        <taxon>Gammaproteobacteria</taxon>
        <taxon>Vibrionales</taxon>
        <taxon>Vibrionaceae</taxon>
        <taxon>Vibrio</taxon>
    </lineage>
</organism>
<feature type="compositionally biased region" description="Basic and acidic residues" evidence="1">
    <location>
        <begin position="1"/>
        <end position="10"/>
    </location>
</feature>
<evidence type="ECO:0000313" key="2">
    <source>
        <dbReference type="EMBL" id="SHO57875.1"/>
    </source>
</evidence>
<dbReference type="STRING" id="1117707.VQ7734_03645"/>
<dbReference type="AlphaFoldDB" id="A0A1M7YZ60"/>
<gene>
    <name evidence="2" type="ORF">VQ7734_03645</name>
</gene>
<name>A0A1M7YZ60_9VIBR</name>
<dbReference type="Proteomes" id="UP000184600">
    <property type="component" value="Unassembled WGS sequence"/>
</dbReference>
<dbReference type="EMBL" id="FRFG01000048">
    <property type="protein sequence ID" value="SHO57875.1"/>
    <property type="molecule type" value="Genomic_DNA"/>
</dbReference>
<dbReference type="RefSeq" id="WP_073585251.1">
    <property type="nucleotide sequence ID" value="NZ_AP024897.1"/>
</dbReference>
<evidence type="ECO:0000256" key="1">
    <source>
        <dbReference type="SAM" id="MobiDB-lite"/>
    </source>
</evidence>
<dbReference type="OrthoDB" id="9923080at2"/>
<evidence type="ECO:0000313" key="3">
    <source>
        <dbReference type="Proteomes" id="UP000184600"/>
    </source>
</evidence>
<reference evidence="3" key="1">
    <citation type="submission" date="2016-12" db="EMBL/GenBank/DDBJ databases">
        <authorList>
            <person name="Rodrigo-Torres L."/>
            <person name="Arahal R.D."/>
            <person name="Lucena T."/>
        </authorList>
    </citation>
    <scope>NUCLEOTIDE SEQUENCE [LARGE SCALE GENOMIC DNA]</scope>
</reference>
<protein>
    <submittedName>
        <fullName evidence="2">Uncharacterized protein</fullName>
    </submittedName>
</protein>